<dbReference type="OrthoDB" id="122849at2"/>
<evidence type="ECO:0000256" key="1">
    <source>
        <dbReference type="SAM" id="Phobius"/>
    </source>
</evidence>
<dbReference type="EMBL" id="SDMK01000002">
    <property type="protein sequence ID" value="RXS95746.1"/>
    <property type="molecule type" value="Genomic_DNA"/>
</dbReference>
<sequence length="125" mass="13688">MKIATILSRILLGLAFVIFGLNAFFRFLPGSNMVPPGTAGEFVTAMSQSHYMQAVAVLQALGGLLLLTGIFVPLGLVILGPILVNILFFHIFLFHTGIQMGLIFSVLWLVVFAGYRDRFAGLFLR</sequence>
<accession>A0A4Q1SEN0</accession>
<proteinExistence type="predicted"/>
<evidence type="ECO:0000313" key="2">
    <source>
        <dbReference type="EMBL" id="RXS95746.1"/>
    </source>
</evidence>
<dbReference type="AlphaFoldDB" id="A0A4Q1SEN0"/>
<reference evidence="2 3" key="1">
    <citation type="journal article" date="2016" name="Int. J. Syst. Evol. Microbiol.">
        <title>Acidipila dinghuensis sp. nov., an acidobacterium isolated from forest soil.</title>
        <authorList>
            <person name="Jiang Y.W."/>
            <person name="Wang J."/>
            <person name="Chen M.H."/>
            <person name="Lv Y.Y."/>
            <person name="Qiu L.H."/>
        </authorList>
    </citation>
    <scope>NUCLEOTIDE SEQUENCE [LARGE SCALE GENOMIC DNA]</scope>
    <source>
        <strain evidence="2 3">DHOF10</strain>
    </source>
</reference>
<keyword evidence="1" id="KW-0472">Membrane</keyword>
<organism evidence="2 3">
    <name type="scientific">Silvibacterium dinghuense</name>
    <dbReference type="NCBI Taxonomy" id="1560006"/>
    <lineage>
        <taxon>Bacteria</taxon>
        <taxon>Pseudomonadati</taxon>
        <taxon>Acidobacteriota</taxon>
        <taxon>Terriglobia</taxon>
        <taxon>Terriglobales</taxon>
        <taxon>Acidobacteriaceae</taxon>
        <taxon>Silvibacterium</taxon>
    </lineage>
</organism>
<keyword evidence="1" id="KW-0812">Transmembrane</keyword>
<feature type="transmembrane region" description="Helical" evidence="1">
    <location>
        <begin position="98"/>
        <end position="115"/>
    </location>
</feature>
<gene>
    <name evidence="2" type="ORF">ESZ00_11855</name>
</gene>
<keyword evidence="3" id="KW-1185">Reference proteome</keyword>
<name>A0A4Q1SEN0_9BACT</name>
<evidence type="ECO:0008006" key="4">
    <source>
        <dbReference type="Google" id="ProtNLM"/>
    </source>
</evidence>
<evidence type="ECO:0000313" key="3">
    <source>
        <dbReference type="Proteomes" id="UP000290253"/>
    </source>
</evidence>
<protein>
    <recommendedName>
        <fullName evidence="4">DoxX family protein</fullName>
    </recommendedName>
</protein>
<dbReference type="Proteomes" id="UP000290253">
    <property type="component" value="Unassembled WGS sequence"/>
</dbReference>
<comment type="caution">
    <text evidence="2">The sequence shown here is derived from an EMBL/GenBank/DDBJ whole genome shotgun (WGS) entry which is preliminary data.</text>
</comment>
<keyword evidence="1" id="KW-1133">Transmembrane helix</keyword>